<comment type="caution">
    <text evidence="1">The sequence shown here is derived from an EMBL/GenBank/DDBJ whole genome shotgun (WGS) entry which is preliminary data.</text>
</comment>
<evidence type="ECO:0000313" key="2">
    <source>
        <dbReference type="Proteomes" id="UP000269945"/>
    </source>
</evidence>
<accession>A0A9X9Q9P7</accession>
<evidence type="ECO:0000313" key="1">
    <source>
        <dbReference type="EMBL" id="VCX40848.1"/>
    </source>
</evidence>
<dbReference type="EMBL" id="CYRY02045432">
    <property type="protein sequence ID" value="VCX40848.1"/>
    <property type="molecule type" value="Genomic_DNA"/>
</dbReference>
<sequence length="75" mass="8281">MTPTKKGDEKKSCSATREVVTRETPSPFASTSVEWVSRRLFLGHSKRTGNVAQSRWELHMCALATGSTKLCEPKG</sequence>
<organism evidence="1 2">
    <name type="scientific">Gulo gulo</name>
    <name type="common">Wolverine</name>
    <name type="synonym">Gluton</name>
    <dbReference type="NCBI Taxonomy" id="48420"/>
    <lineage>
        <taxon>Eukaryota</taxon>
        <taxon>Metazoa</taxon>
        <taxon>Chordata</taxon>
        <taxon>Craniata</taxon>
        <taxon>Vertebrata</taxon>
        <taxon>Euteleostomi</taxon>
        <taxon>Mammalia</taxon>
        <taxon>Eutheria</taxon>
        <taxon>Laurasiatheria</taxon>
        <taxon>Carnivora</taxon>
        <taxon>Caniformia</taxon>
        <taxon>Musteloidea</taxon>
        <taxon>Mustelidae</taxon>
        <taxon>Guloninae</taxon>
        <taxon>Gulo</taxon>
    </lineage>
</organism>
<proteinExistence type="predicted"/>
<dbReference type="Proteomes" id="UP000269945">
    <property type="component" value="Unassembled WGS sequence"/>
</dbReference>
<keyword evidence="2" id="KW-1185">Reference proteome</keyword>
<protein>
    <submittedName>
        <fullName evidence="1">Uncharacterized protein</fullName>
    </submittedName>
</protein>
<gene>
    <name evidence="1" type="ORF">BN2614_LOCUS1</name>
</gene>
<reference evidence="1 2" key="1">
    <citation type="submission" date="2018-10" db="EMBL/GenBank/DDBJ databases">
        <authorList>
            <person name="Ekblom R."/>
            <person name="Jareborg N."/>
        </authorList>
    </citation>
    <scope>NUCLEOTIDE SEQUENCE [LARGE SCALE GENOMIC DNA]</scope>
    <source>
        <tissue evidence="1">Muscle</tissue>
    </source>
</reference>
<dbReference type="AlphaFoldDB" id="A0A9X9Q9P7"/>
<name>A0A9X9Q9P7_GULGU</name>